<reference evidence="3" key="1">
    <citation type="journal article" date="2019" name="Int. J. Syst. Evol. Microbiol.">
        <title>The Global Catalogue of Microorganisms (GCM) 10K type strain sequencing project: providing services to taxonomists for standard genome sequencing and annotation.</title>
        <authorList>
            <consortium name="The Broad Institute Genomics Platform"/>
            <consortium name="The Broad Institute Genome Sequencing Center for Infectious Disease"/>
            <person name="Wu L."/>
            <person name="Ma J."/>
        </authorList>
    </citation>
    <scope>NUCLEOTIDE SEQUENCE [LARGE SCALE GENOMIC DNA]</scope>
    <source>
        <strain evidence="3">JCM 31486</strain>
    </source>
</reference>
<evidence type="ECO:0000313" key="2">
    <source>
        <dbReference type="EMBL" id="MFD1044928.1"/>
    </source>
</evidence>
<organism evidence="2 3">
    <name type="scientific">Kibdelosporangium lantanae</name>
    <dbReference type="NCBI Taxonomy" id="1497396"/>
    <lineage>
        <taxon>Bacteria</taxon>
        <taxon>Bacillati</taxon>
        <taxon>Actinomycetota</taxon>
        <taxon>Actinomycetes</taxon>
        <taxon>Pseudonocardiales</taxon>
        <taxon>Pseudonocardiaceae</taxon>
        <taxon>Kibdelosporangium</taxon>
    </lineage>
</organism>
<name>A0ABW3M2Z2_9PSEU</name>
<feature type="region of interest" description="Disordered" evidence="1">
    <location>
        <begin position="45"/>
        <end position="75"/>
    </location>
</feature>
<evidence type="ECO:0000313" key="3">
    <source>
        <dbReference type="Proteomes" id="UP001597045"/>
    </source>
</evidence>
<keyword evidence="3" id="KW-1185">Reference proteome</keyword>
<dbReference type="EMBL" id="JBHTIS010000163">
    <property type="protein sequence ID" value="MFD1044928.1"/>
    <property type="molecule type" value="Genomic_DNA"/>
</dbReference>
<sequence>MTGASGRSGHPVIEFVNNADSVLESSVTFVGGSSIQQTDLIVPAPPHGSSVLGDVPSAMESGGYGPIERGGRRRPGGAHVLARLRLQLAGSEPPVRCR</sequence>
<evidence type="ECO:0000256" key="1">
    <source>
        <dbReference type="SAM" id="MobiDB-lite"/>
    </source>
</evidence>
<comment type="caution">
    <text evidence="2">The sequence shown here is derived from an EMBL/GenBank/DDBJ whole genome shotgun (WGS) entry which is preliminary data.</text>
</comment>
<gene>
    <name evidence="2" type="ORF">ACFQ1S_04620</name>
</gene>
<protein>
    <submittedName>
        <fullName evidence="2">Uncharacterized protein</fullName>
    </submittedName>
</protein>
<proteinExistence type="predicted"/>
<accession>A0ABW3M2Z2</accession>
<dbReference type="Proteomes" id="UP001597045">
    <property type="component" value="Unassembled WGS sequence"/>
</dbReference>